<evidence type="ECO:0000313" key="9">
    <source>
        <dbReference type="Proteomes" id="UP000008312"/>
    </source>
</evidence>
<dbReference type="GO" id="GO:0009395">
    <property type="term" value="P:phospholipid catabolic process"/>
    <property type="evidence" value="ECO:0007669"/>
    <property type="project" value="TreeGrafter"/>
</dbReference>
<evidence type="ECO:0000256" key="7">
    <source>
        <dbReference type="RuleBase" id="RU364138"/>
    </source>
</evidence>
<comment type="function">
    <text evidence="7">Putative phospholipase.</text>
</comment>
<dbReference type="PROSITE" id="PS51257">
    <property type="entry name" value="PROKAR_LIPOPROTEIN"/>
    <property type="match status" value="1"/>
</dbReference>
<dbReference type="OMA" id="YQEGYWA"/>
<dbReference type="GO" id="GO:0004620">
    <property type="term" value="F:phospholipase activity"/>
    <property type="evidence" value="ECO:0007669"/>
    <property type="project" value="InterPro"/>
</dbReference>
<accession>D8M9G8</accession>
<dbReference type="GeneID" id="24921442"/>
<feature type="chain" id="PRO_5011329988" description="Phospholipase B-like" evidence="7">
    <location>
        <begin position="19"/>
        <end position="584"/>
    </location>
</feature>
<evidence type="ECO:0000256" key="4">
    <source>
        <dbReference type="ARBA" id="ARBA00022963"/>
    </source>
</evidence>
<keyword evidence="2 7" id="KW-0732">Signal</keyword>
<keyword evidence="9" id="KW-1185">Reference proteome</keyword>
<dbReference type="InterPro" id="IPR007000">
    <property type="entry name" value="PLipase_B-like"/>
</dbReference>
<name>D8M9G8_BLAHO</name>
<protein>
    <recommendedName>
        <fullName evidence="7">Phospholipase B-like</fullName>
        <ecNumber evidence="7">3.1.1.-</ecNumber>
    </recommendedName>
</protein>
<dbReference type="EC" id="3.1.1.-" evidence="7"/>
<comment type="similarity">
    <text evidence="1 7">Belongs to the phospholipase B-like family.</text>
</comment>
<evidence type="ECO:0000256" key="6">
    <source>
        <dbReference type="ARBA" id="ARBA00023180"/>
    </source>
</evidence>
<dbReference type="RefSeq" id="XP_012898755.1">
    <property type="nucleotide sequence ID" value="XM_013043301.1"/>
</dbReference>
<feature type="signal peptide" evidence="7">
    <location>
        <begin position="1"/>
        <end position="18"/>
    </location>
</feature>
<dbReference type="GO" id="GO:0005576">
    <property type="term" value="C:extracellular region"/>
    <property type="evidence" value="ECO:0007669"/>
    <property type="project" value="TreeGrafter"/>
</dbReference>
<dbReference type="InParanoid" id="D8M9G8"/>
<keyword evidence="5 7" id="KW-0443">Lipid metabolism</keyword>
<proteinExistence type="inferred from homology"/>
<evidence type="ECO:0000313" key="8">
    <source>
        <dbReference type="EMBL" id="CBK24707.2"/>
    </source>
</evidence>
<reference evidence="8" key="1">
    <citation type="submission" date="2010-02" db="EMBL/GenBank/DDBJ databases">
        <title>Sequencing and annotation of the Blastocystis hominis genome.</title>
        <authorList>
            <person name="Wincker P."/>
        </authorList>
    </citation>
    <scope>NUCLEOTIDE SEQUENCE</scope>
    <source>
        <strain evidence="8">Singapore isolate B</strain>
    </source>
</reference>
<organism evidence="8">
    <name type="scientific">Blastocystis hominis</name>
    <dbReference type="NCBI Taxonomy" id="12968"/>
    <lineage>
        <taxon>Eukaryota</taxon>
        <taxon>Sar</taxon>
        <taxon>Stramenopiles</taxon>
        <taxon>Bigyra</taxon>
        <taxon>Opalozoa</taxon>
        <taxon>Opalinata</taxon>
        <taxon>Blastocystidae</taxon>
        <taxon>Blastocystis</taxon>
    </lineage>
</organism>
<dbReference type="PANTHER" id="PTHR12370:SF3">
    <property type="entry name" value="PHOSPHOLIPASE B-LIKE 2-RELATED"/>
    <property type="match status" value="1"/>
</dbReference>
<dbReference type="Proteomes" id="UP000008312">
    <property type="component" value="Unassembled WGS sequence"/>
</dbReference>
<keyword evidence="4 7" id="KW-0442">Lipid degradation</keyword>
<evidence type="ECO:0000256" key="1">
    <source>
        <dbReference type="ARBA" id="ARBA00007835"/>
    </source>
</evidence>
<keyword evidence="3 7" id="KW-0378">Hydrolase</keyword>
<keyword evidence="6" id="KW-0325">Glycoprotein</keyword>
<dbReference type="Gene3D" id="3.60.60.30">
    <property type="match status" value="1"/>
</dbReference>
<dbReference type="EMBL" id="FN668688">
    <property type="protein sequence ID" value="CBK24707.2"/>
    <property type="molecule type" value="Genomic_DNA"/>
</dbReference>
<evidence type="ECO:0000256" key="5">
    <source>
        <dbReference type="ARBA" id="ARBA00023098"/>
    </source>
</evidence>
<dbReference type="PANTHER" id="PTHR12370">
    <property type="entry name" value="PHOSPHOLIPASE B-RELATED"/>
    <property type="match status" value="1"/>
</dbReference>
<evidence type="ECO:0000256" key="3">
    <source>
        <dbReference type="ARBA" id="ARBA00022801"/>
    </source>
</evidence>
<dbReference type="AlphaFoldDB" id="D8M9G8"/>
<sequence length="584" mass="67325">MRVYNLVLFIALMSCAAASTRVTASMMKVGDSYQMVEGKKRDAVAFAYFDEAIHETGWNYLSIRSNDKYPNYDQAYAAGFLEGALTAKQMYIQIKIRFPDRAPPQKVQRFFDANEAWEKEEKASGRNPDYWEQRSLLDVQVNGIYDGYMAKATGAMRNVTRYQIIVATYEYDVWDLSIVLPADDESKCYADDASAGFHNKCHGSERVDHCSALIKVLPDFSDVFFAHVTWSDAQSMYRIYKAYDLRLHLRDGSLIPGHKVAMPAYPGRFTSGDDFYITSARLAIQETTIAIWDESLNENIKPQSVLQWARSALAYRLATSAEHWVEVYSLYNSGLYNNQWMVLDYNRVLPGQPPRDGAFWIFEQIPGGGEAADMTWWLRREGYWASYNIPYFPAIYEACGYPAKVEEWEAKAMSWRDAARAQIFRRDHKKVVDLASMGRMMRYNDYKHDPISACNCTPPYTSQYTISSRSELMDKDGVYPFESLGFRDHMGTDVKITSRRLLDDHLGAAIICGPTYDQQPVFDWNTTPLGPKEHEDYPERYDFPFYIARMDVDGEMDFDYVPFDHLKKCCVCWKQVLSKNAFSY</sequence>
<evidence type="ECO:0000256" key="2">
    <source>
        <dbReference type="ARBA" id="ARBA00022729"/>
    </source>
</evidence>
<dbReference type="Pfam" id="PF04916">
    <property type="entry name" value="Phospholip_B"/>
    <property type="match status" value="1"/>
</dbReference>
<dbReference type="OrthoDB" id="419508at2759"/>
<gene>
    <name evidence="8" type="ORF">GSBLH_T00004414001</name>
</gene>